<comment type="caution">
    <text evidence="5">The sequence shown here is derived from an EMBL/GenBank/DDBJ whole genome shotgun (WGS) entry which is preliminary data.</text>
</comment>
<dbReference type="InterPro" id="IPR011992">
    <property type="entry name" value="EF-hand-dom_pair"/>
</dbReference>
<protein>
    <recommendedName>
        <fullName evidence="4">EF-hand domain-containing protein</fullName>
    </recommendedName>
</protein>
<dbReference type="SMART" id="SM00054">
    <property type="entry name" value="EFh"/>
    <property type="match status" value="3"/>
</dbReference>
<accession>A0AA38FT59</accession>
<keyword evidence="3" id="KW-0106">Calcium</keyword>
<dbReference type="EMBL" id="JAHRHJ020000007">
    <property type="protein sequence ID" value="KAH9309610.1"/>
    <property type="molecule type" value="Genomic_DNA"/>
</dbReference>
<dbReference type="InterPro" id="IPR039647">
    <property type="entry name" value="EF_hand_pair_protein_CML-like"/>
</dbReference>
<feature type="domain" description="EF-hand" evidence="4">
    <location>
        <begin position="149"/>
        <end position="184"/>
    </location>
</feature>
<feature type="domain" description="EF-hand" evidence="4">
    <location>
        <begin position="68"/>
        <end position="103"/>
    </location>
</feature>
<dbReference type="AlphaFoldDB" id="A0AA38FT59"/>
<name>A0AA38FT59_TAXCH</name>
<dbReference type="InterPro" id="IPR002048">
    <property type="entry name" value="EF_hand_dom"/>
</dbReference>
<proteinExistence type="predicted"/>
<dbReference type="PROSITE" id="PS50222">
    <property type="entry name" value="EF_HAND_2"/>
    <property type="match status" value="3"/>
</dbReference>
<dbReference type="FunFam" id="1.10.238.10:FF:000003">
    <property type="entry name" value="Calmodulin A"/>
    <property type="match status" value="1"/>
</dbReference>
<dbReference type="GO" id="GO:0005509">
    <property type="term" value="F:calcium ion binding"/>
    <property type="evidence" value="ECO:0007669"/>
    <property type="project" value="InterPro"/>
</dbReference>
<keyword evidence="2" id="KW-0677">Repeat</keyword>
<evidence type="ECO:0000259" key="4">
    <source>
        <dbReference type="PROSITE" id="PS50222"/>
    </source>
</evidence>
<organism evidence="5 6">
    <name type="scientific">Taxus chinensis</name>
    <name type="common">Chinese yew</name>
    <name type="synonym">Taxus wallichiana var. chinensis</name>
    <dbReference type="NCBI Taxonomy" id="29808"/>
    <lineage>
        <taxon>Eukaryota</taxon>
        <taxon>Viridiplantae</taxon>
        <taxon>Streptophyta</taxon>
        <taxon>Embryophyta</taxon>
        <taxon>Tracheophyta</taxon>
        <taxon>Spermatophyta</taxon>
        <taxon>Pinopsida</taxon>
        <taxon>Pinidae</taxon>
        <taxon>Conifers II</taxon>
        <taxon>Cupressales</taxon>
        <taxon>Taxaceae</taxon>
        <taxon>Taxus</taxon>
    </lineage>
</organism>
<dbReference type="Pfam" id="PF13499">
    <property type="entry name" value="EF-hand_7"/>
    <property type="match status" value="2"/>
</dbReference>
<dbReference type="Proteomes" id="UP000824469">
    <property type="component" value="Unassembled WGS sequence"/>
</dbReference>
<dbReference type="PROSITE" id="PS00018">
    <property type="entry name" value="EF_HAND_1"/>
    <property type="match status" value="2"/>
</dbReference>
<dbReference type="PANTHER" id="PTHR10891">
    <property type="entry name" value="EF-HAND CALCIUM-BINDING DOMAIN CONTAINING PROTEIN"/>
    <property type="match status" value="1"/>
</dbReference>
<evidence type="ECO:0000256" key="1">
    <source>
        <dbReference type="ARBA" id="ARBA00022723"/>
    </source>
</evidence>
<feature type="non-terminal residue" evidence="5">
    <location>
        <position position="1"/>
    </location>
</feature>
<gene>
    <name evidence="5" type="ORF">KI387_037521</name>
</gene>
<reference evidence="5 6" key="1">
    <citation type="journal article" date="2021" name="Nat. Plants">
        <title>The Taxus genome provides insights into paclitaxel biosynthesis.</title>
        <authorList>
            <person name="Xiong X."/>
            <person name="Gou J."/>
            <person name="Liao Q."/>
            <person name="Li Y."/>
            <person name="Zhou Q."/>
            <person name="Bi G."/>
            <person name="Li C."/>
            <person name="Du R."/>
            <person name="Wang X."/>
            <person name="Sun T."/>
            <person name="Guo L."/>
            <person name="Liang H."/>
            <person name="Lu P."/>
            <person name="Wu Y."/>
            <person name="Zhang Z."/>
            <person name="Ro D.K."/>
            <person name="Shang Y."/>
            <person name="Huang S."/>
            <person name="Yan J."/>
        </authorList>
    </citation>
    <scope>NUCLEOTIDE SEQUENCE [LARGE SCALE GENOMIC DNA]</scope>
    <source>
        <strain evidence="5">Ta-2019</strain>
    </source>
</reference>
<dbReference type="Gene3D" id="1.10.238.10">
    <property type="entry name" value="EF-hand"/>
    <property type="match status" value="2"/>
</dbReference>
<evidence type="ECO:0000313" key="6">
    <source>
        <dbReference type="Proteomes" id="UP000824469"/>
    </source>
</evidence>
<evidence type="ECO:0000256" key="3">
    <source>
        <dbReference type="ARBA" id="ARBA00022837"/>
    </source>
</evidence>
<keyword evidence="6" id="KW-1185">Reference proteome</keyword>
<evidence type="ECO:0000313" key="5">
    <source>
        <dbReference type="EMBL" id="KAH9309610.1"/>
    </source>
</evidence>
<dbReference type="CDD" id="cd00051">
    <property type="entry name" value="EFh"/>
    <property type="match status" value="1"/>
</dbReference>
<dbReference type="SUPFAM" id="SSF47473">
    <property type="entry name" value="EF-hand"/>
    <property type="match status" value="1"/>
</dbReference>
<sequence>VMMMSLSTAMESIIPVKRMRRVSIAEDDARNEQITLKEENYNNISTNLCFGSSNFDSPEMCSKDYVDYEDECLASMFRVLNEDGDGRVSVDEIVRVLERLSLETSKEEVELAVRSVSACGDDFLSAMEFAEFYRVIFSDKEEEIDNVKVDDQAICEAFCVFDKNGDGFISAMELADVLCILGFVEGKDLNCCESMIESVDYNGDGFVDIHEFKHLITRNSTSPAFSCLQCVAAVN</sequence>
<keyword evidence="1" id="KW-0479">Metal-binding</keyword>
<evidence type="ECO:0000256" key="2">
    <source>
        <dbReference type="ARBA" id="ARBA00022737"/>
    </source>
</evidence>
<dbReference type="OMA" id="CREEANV"/>
<feature type="domain" description="EF-hand" evidence="4">
    <location>
        <begin position="187"/>
        <end position="222"/>
    </location>
</feature>
<dbReference type="InterPro" id="IPR018247">
    <property type="entry name" value="EF_Hand_1_Ca_BS"/>
</dbReference>